<comment type="caution">
    <text evidence="1">The sequence shown here is derived from an EMBL/GenBank/DDBJ whole genome shotgun (WGS) entry which is preliminary data.</text>
</comment>
<dbReference type="AlphaFoldDB" id="A0A074JTQ2"/>
<dbReference type="EMBL" id="AUND01000023">
    <property type="protein sequence ID" value="KEO52717.1"/>
    <property type="molecule type" value="Genomic_DNA"/>
</dbReference>
<reference evidence="1 2" key="1">
    <citation type="submission" date="2013-07" db="EMBL/GenBank/DDBJ databases">
        <title>Thioclava pacifica DSM 10166 Genome Sequencing.</title>
        <authorList>
            <person name="Lai Q."/>
            <person name="Shao Z."/>
        </authorList>
    </citation>
    <scope>NUCLEOTIDE SEQUENCE [LARGE SCALE GENOMIC DNA]</scope>
    <source>
        <strain evidence="1 2">DSM 10166</strain>
    </source>
</reference>
<dbReference type="STRING" id="1353537.TP2_07180"/>
<protein>
    <submittedName>
        <fullName evidence="1">Uncharacterized protein</fullName>
    </submittedName>
</protein>
<proteinExistence type="predicted"/>
<accession>A0A074JTQ2</accession>
<sequence>MAFAIERLIEPGDGWRTLVRDLVDRWPDCPIFEIGFALVAAAAAIESNFSGTGPAGEGAARGYRLAALVSMDIYAMELLGMARATASDFHPYWQIDPFFDRL</sequence>
<dbReference type="eggNOG" id="ENOG50335T2">
    <property type="taxonomic scope" value="Bacteria"/>
</dbReference>
<evidence type="ECO:0000313" key="1">
    <source>
        <dbReference type="EMBL" id="KEO52717.1"/>
    </source>
</evidence>
<name>A0A074JTQ2_9RHOB</name>
<keyword evidence="2" id="KW-1185">Reference proteome</keyword>
<gene>
    <name evidence="1" type="ORF">TP2_07180</name>
</gene>
<evidence type="ECO:0000313" key="2">
    <source>
        <dbReference type="Proteomes" id="UP000027432"/>
    </source>
</evidence>
<dbReference type="Proteomes" id="UP000027432">
    <property type="component" value="Unassembled WGS sequence"/>
</dbReference>
<organism evidence="1 2">
    <name type="scientific">Thioclava pacifica DSM 10166</name>
    <dbReference type="NCBI Taxonomy" id="1353537"/>
    <lineage>
        <taxon>Bacteria</taxon>
        <taxon>Pseudomonadati</taxon>
        <taxon>Pseudomonadota</taxon>
        <taxon>Alphaproteobacteria</taxon>
        <taxon>Rhodobacterales</taxon>
        <taxon>Paracoccaceae</taxon>
        <taxon>Thioclava</taxon>
    </lineage>
</organism>